<keyword evidence="2" id="KW-0540">Nuclease</keyword>
<evidence type="ECO:0000313" key="2">
    <source>
        <dbReference type="EMBL" id="MBC2844047.1"/>
    </source>
</evidence>
<accession>A0A842IRH1</accession>
<keyword evidence="3" id="KW-1185">Reference proteome</keyword>
<dbReference type="InterPro" id="IPR036691">
    <property type="entry name" value="Endo/exonu/phosph_ase_sf"/>
</dbReference>
<dbReference type="GO" id="GO:0004527">
    <property type="term" value="F:exonuclease activity"/>
    <property type="evidence" value="ECO:0007669"/>
    <property type="project" value="UniProtKB-KW"/>
</dbReference>
<protein>
    <submittedName>
        <fullName evidence="2">Endonuclease/exonuclease/phosphatase family protein</fullName>
    </submittedName>
</protein>
<evidence type="ECO:0000313" key="3">
    <source>
        <dbReference type="Proteomes" id="UP000533900"/>
    </source>
</evidence>
<dbReference type="AlphaFoldDB" id="A0A842IRH1"/>
<comment type="caution">
    <text evidence="2">The sequence shown here is derived from an EMBL/GenBank/DDBJ whole genome shotgun (WGS) entry which is preliminary data.</text>
</comment>
<evidence type="ECO:0000259" key="1">
    <source>
        <dbReference type="Pfam" id="PF19580"/>
    </source>
</evidence>
<keyword evidence="2" id="KW-0255">Endonuclease</keyword>
<dbReference type="Gene3D" id="3.60.10.10">
    <property type="entry name" value="Endonuclease/exonuclease/phosphatase"/>
    <property type="match status" value="1"/>
</dbReference>
<dbReference type="Pfam" id="PF19580">
    <property type="entry name" value="Exo_endo_phos_3"/>
    <property type="match status" value="1"/>
</dbReference>
<dbReference type="InterPro" id="IPR005135">
    <property type="entry name" value="Endo/exonuclease/phosphatase"/>
</dbReference>
<dbReference type="RefSeq" id="WP_185787745.1">
    <property type="nucleotide sequence ID" value="NZ_JACLCP010000001.1"/>
</dbReference>
<dbReference type="SUPFAM" id="SSF56219">
    <property type="entry name" value="DNase I-like"/>
    <property type="match status" value="1"/>
</dbReference>
<keyword evidence="2" id="KW-0378">Hydrolase</keyword>
<dbReference type="Proteomes" id="UP000533900">
    <property type="component" value="Unassembled WGS sequence"/>
</dbReference>
<dbReference type="GO" id="GO:0004519">
    <property type="term" value="F:endonuclease activity"/>
    <property type="evidence" value="ECO:0007669"/>
    <property type="project" value="UniProtKB-KW"/>
</dbReference>
<dbReference type="PANTHER" id="PTHR42834">
    <property type="entry name" value="ENDONUCLEASE/EXONUCLEASE/PHOSPHATASE FAMILY PROTEIN (AFU_ORTHOLOGUE AFUA_3G09210)"/>
    <property type="match status" value="1"/>
</dbReference>
<feature type="domain" description="Endonuclease/exonuclease/phosphatase" evidence="1">
    <location>
        <begin position="31"/>
        <end position="348"/>
    </location>
</feature>
<reference evidence="2" key="1">
    <citation type="submission" date="2020-08" db="EMBL/GenBank/DDBJ databases">
        <title>Winogradskyella ouciana sp. nov., isolated from the hadal seawater of the Mariana Trench.</title>
        <authorList>
            <person name="He X."/>
        </authorList>
    </citation>
    <scope>NUCLEOTIDE SEQUENCE [LARGE SCALE GENOMIC DNA]</scope>
    <source>
        <strain evidence="2">KCTC 52348</strain>
    </source>
</reference>
<gene>
    <name evidence="2" type="ORF">H7F21_03005</name>
</gene>
<organism evidence="2 3">
    <name type="scientific">Winogradskyella flava</name>
    <dbReference type="NCBI Taxonomy" id="1884876"/>
    <lineage>
        <taxon>Bacteria</taxon>
        <taxon>Pseudomonadati</taxon>
        <taxon>Bacteroidota</taxon>
        <taxon>Flavobacteriia</taxon>
        <taxon>Flavobacteriales</taxon>
        <taxon>Flavobacteriaceae</taxon>
        <taxon>Winogradskyella</taxon>
    </lineage>
</organism>
<dbReference type="PANTHER" id="PTHR42834:SF1">
    <property type="entry name" value="ENDONUCLEASE_EXONUCLEASE_PHOSPHATASE FAMILY PROTEIN (AFU_ORTHOLOGUE AFUA_3G09210)"/>
    <property type="match status" value="1"/>
</dbReference>
<dbReference type="EMBL" id="JACLCP010000001">
    <property type="protein sequence ID" value="MBC2844047.1"/>
    <property type="molecule type" value="Genomic_DNA"/>
</dbReference>
<proteinExistence type="predicted"/>
<name>A0A842IRH1_9FLAO</name>
<keyword evidence="2" id="KW-0269">Exonuclease</keyword>
<sequence length="359" mass="41171">MKILKPFLLLIAIVCVSNIWAQEEKRFKIHTVAFYNLENLFDTINDPLKFDEASPIMEMKANRSEVYKKKIKNMARVIANIGADKTKNSPAVIGVCEIENRKVLEDLVNDPLLLGKDYGIIHFEGPDRRSIDVALLYQKALFKPIDSSSHELLIYDDVTRKRVFTRDQLLVSGKLDGDLIHILVNHWPSRSGGEARSRSKRVGAAKLNKRLIDSLQSIDPYAKIFTMGDLNDDPTNESVKKVLKAKKDKKKVPFKGIYNPYERMFTDKGWGTTAYRDALSLFDQIMMTKPLLDDDYSSFRFWKAGIYNPSYMFNKRGRYEGYPFRSFADGGFTGGFSDHFPVYVYVIKEIKEEAETTKG</sequence>